<proteinExistence type="predicted"/>
<protein>
    <submittedName>
        <fullName evidence="1">Uncharacterized protein</fullName>
    </submittedName>
</protein>
<sequence length="44" mass="5093">MMTWFLDAGELVFLMDNAFPVDVCYLHVYWAGNKACYDVPAFDL</sequence>
<dbReference type="EMBL" id="LXQA010245538">
    <property type="protein sequence ID" value="MCI37528.1"/>
    <property type="molecule type" value="Genomic_DNA"/>
</dbReference>
<comment type="caution">
    <text evidence="1">The sequence shown here is derived from an EMBL/GenBank/DDBJ whole genome shotgun (WGS) entry which is preliminary data.</text>
</comment>
<dbReference type="AlphaFoldDB" id="A0A392RLN3"/>
<accession>A0A392RLN3</accession>
<evidence type="ECO:0000313" key="2">
    <source>
        <dbReference type="Proteomes" id="UP000265520"/>
    </source>
</evidence>
<organism evidence="1 2">
    <name type="scientific">Trifolium medium</name>
    <dbReference type="NCBI Taxonomy" id="97028"/>
    <lineage>
        <taxon>Eukaryota</taxon>
        <taxon>Viridiplantae</taxon>
        <taxon>Streptophyta</taxon>
        <taxon>Embryophyta</taxon>
        <taxon>Tracheophyta</taxon>
        <taxon>Spermatophyta</taxon>
        <taxon>Magnoliopsida</taxon>
        <taxon>eudicotyledons</taxon>
        <taxon>Gunneridae</taxon>
        <taxon>Pentapetalae</taxon>
        <taxon>rosids</taxon>
        <taxon>fabids</taxon>
        <taxon>Fabales</taxon>
        <taxon>Fabaceae</taxon>
        <taxon>Papilionoideae</taxon>
        <taxon>50 kb inversion clade</taxon>
        <taxon>NPAAA clade</taxon>
        <taxon>Hologalegina</taxon>
        <taxon>IRL clade</taxon>
        <taxon>Trifolieae</taxon>
        <taxon>Trifolium</taxon>
    </lineage>
</organism>
<dbReference type="Proteomes" id="UP000265520">
    <property type="component" value="Unassembled WGS sequence"/>
</dbReference>
<evidence type="ECO:0000313" key="1">
    <source>
        <dbReference type="EMBL" id="MCI37528.1"/>
    </source>
</evidence>
<reference evidence="1 2" key="1">
    <citation type="journal article" date="2018" name="Front. Plant Sci.">
        <title>Red Clover (Trifolium pratense) and Zigzag Clover (T. medium) - A Picture of Genomic Similarities and Differences.</title>
        <authorList>
            <person name="Dluhosova J."/>
            <person name="Istvanek J."/>
            <person name="Nedelnik J."/>
            <person name="Repkova J."/>
        </authorList>
    </citation>
    <scope>NUCLEOTIDE SEQUENCE [LARGE SCALE GENOMIC DNA]</scope>
    <source>
        <strain evidence="2">cv. 10/8</strain>
        <tissue evidence="1">Leaf</tissue>
    </source>
</reference>
<feature type="non-terminal residue" evidence="1">
    <location>
        <position position="44"/>
    </location>
</feature>
<keyword evidence="2" id="KW-1185">Reference proteome</keyword>
<name>A0A392RLN3_9FABA</name>